<gene>
    <name evidence="4" type="ORF">EAUS1353_LOCUS2727</name>
</gene>
<keyword evidence="1" id="KW-0677">Repeat</keyword>
<dbReference type="SMART" id="SM00367">
    <property type="entry name" value="LRR_CC"/>
    <property type="match status" value="7"/>
</dbReference>
<feature type="compositionally biased region" description="Low complexity" evidence="2">
    <location>
        <begin position="123"/>
        <end position="132"/>
    </location>
</feature>
<proteinExistence type="predicted"/>
<evidence type="ECO:0000259" key="3">
    <source>
        <dbReference type="Pfam" id="PF23598"/>
    </source>
</evidence>
<feature type="region of interest" description="Disordered" evidence="2">
    <location>
        <begin position="116"/>
        <end position="168"/>
    </location>
</feature>
<sequence length="842" mass="90398">MGGALSLHAAEEQQFELPLGAPGAAAGEQHGSRAQRNAPRARHQLWTGLGHGGWRVPSSSRGERGGGRLRRSRSPNDAGESAQADGEARGGGGRSMSLSISNSWRRRKLRRAWFSGEHEPVEPSESSLESVSATHTSPSDRERKTRGECTARARGGLDEHDSDDAGGEDVDLEVSLFTPAIDDIAALGSPCTFGSSADASIVQDHSTADTRLLPSLAELCLESLRKQLTNESCECSEEFGSAGQLVDLIAFEKLPADIVQSLASYVIRSSTMSTAERVLARICNNAASGVSQLEVRQRSYDRDYRPTDSLLVPVSQLSSSLERLDLRGSLFVTDAALPFLACAKGLRYLDLSGCVKLSSAGCRYLACLKRLQVLKLSALPRLDEFAAVAISKLTDLRVLHLDQCPLLDDDAVRHFAHLQECSELVLAYCFQITDDALASAVSAMPNLTVLDVASTRAGSAMLGALRASKALSRLVVLRLSGCIGIDDQDGASWAAELASIRELDVARTATGDALVKRLRGLQSLQALDLSYTNVSDRPLVDTLATLSNLRRLRLESCRLISDFALEAGVSLLRTLRDLDLSDTAVSSYGVSDLKALKQLRTLNLARTHIADHALDSLTSVQSIAQLDLDCAGVTDDALRRVAHFDSLRELSLFSARISDRGLTALEPLQRLQSLEICSGLLTNRGMERLAKLRSLESLNVAHNARVGSSGIANLAGLSKLRLLNIGFTSVNDELVSILSHRDGDKFASLQALALSGCVRVSQRARQKLARLSWLSLIGAEIVPPEIPILPPRPAGIRLPPELAEDDDEVEDGAVLDLDRGTDSSAIANIAQETQAQPLNVAA</sequence>
<protein>
    <recommendedName>
        <fullName evidence="3">Disease resistance R13L4/SHOC-2-like LRR domain-containing protein</fullName>
    </recommendedName>
</protein>
<dbReference type="Gene3D" id="3.80.10.10">
    <property type="entry name" value="Ribonuclease Inhibitor"/>
    <property type="match status" value="4"/>
</dbReference>
<dbReference type="InterPro" id="IPR006553">
    <property type="entry name" value="Leu-rich_rpt_Cys-con_subtyp"/>
</dbReference>
<dbReference type="SUPFAM" id="SSF52047">
    <property type="entry name" value="RNI-like"/>
    <property type="match status" value="2"/>
</dbReference>
<feature type="region of interest" description="Disordered" evidence="2">
    <location>
        <begin position="1"/>
        <end position="99"/>
    </location>
</feature>
<name>A0A7S1TN79_9RHOD</name>
<dbReference type="InterPro" id="IPR055414">
    <property type="entry name" value="LRR_R13L4/SHOC2-like"/>
</dbReference>
<feature type="compositionally biased region" description="Low complexity" evidence="2">
    <location>
        <begin position="17"/>
        <end position="27"/>
    </location>
</feature>
<evidence type="ECO:0000256" key="1">
    <source>
        <dbReference type="ARBA" id="ARBA00022737"/>
    </source>
</evidence>
<accession>A0A7S1TN79</accession>
<reference evidence="4" key="1">
    <citation type="submission" date="2021-01" db="EMBL/GenBank/DDBJ databases">
        <authorList>
            <person name="Corre E."/>
            <person name="Pelletier E."/>
            <person name="Niang G."/>
            <person name="Scheremetjew M."/>
            <person name="Finn R."/>
            <person name="Kale V."/>
            <person name="Holt S."/>
            <person name="Cochrane G."/>
            <person name="Meng A."/>
            <person name="Brown T."/>
            <person name="Cohen L."/>
        </authorList>
    </citation>
    <scope>NUCLEOTIDE SEQUENCE</scope>
    <source>
        <strain evidence="4">CCMP3124</strain>
    </source>
</reference>
<evidence type="ECO:0000313" key="4">
    <source>
        <dbReference type="EMBL" id="CAD9240987.1"/>
    </source>
</evidence>
<dbReference type="Pfam" id="PF23598">
    <property type="entry name" value="LRR_14"/>
    <property type="match status" value="1"/>
</dbReference>
<dbReference type="InterPro" id="IPR051341">
    <property type="entry name" value="Zyg-11_UBL_adapter"/>
</dbReference>
<organism evidence="4">
    <name type="scientific">Erythrolobus australicus</name>
    <dbReference type="NCBI Taxonomy" id="1077150"/>
    <lineage>
        <taxon>Eukaryota</taxon>
        <taxon>Rhodophyta</taxon>
        <taxon>Bangiophyceae</taxon>
        <taxon>Porphyridiales</taxon>
        <taxon>Porphyridiaceae</taxon>
        <taxon>Erythrolobus</taxon>
    </lineage>
</organism>
<evidence type="ECO:0000256" key="2">
    <source>
        <dbReference type="SAM" id="MobiDB-lite"/>
    </source>
</evidence>
<feature type="domain" description="Disease resistance R13L4/SHOC-2-like LRR" evidence="3">
    <location>
        <begin position="472"/>
        <end position="702"/>
    </location>
</feature>
<dbReference type="PANTHER" id="PTHR12904">
    <property type="match status" value="1"/>
</dbReference>
<dbReference type="PANTHER" id="PTHR12904:SF23">
    <property type="entry name" value="PROTEIN ZER-1 HOMOLOG"/>
    <property type="match status" value="1"/>
</dbReference>
<dbReference type="EMBL" id="HBGI01004246">
    <property type="protein sequence ID" value="CAD9240987.1"/>
    <property type="molecule type" value="Transcribed_RNA"/>
</dbReference>
<dbReference type="InterPro" id="IPR032675">
    <property type="entry name" value="LRR_dom_sf"/>
</dbReference>
<dbReference type="AlphaFoldDB" id="A0A7S1TN79"/>
<feature type="compositionally biased region" description="Basic and acidic residues" evidence="2">
    <location>
        <begin position="138"/>
        <end position="159"/>
    </location>
</feature>